<gene>
    <name evidence="5" type="ORF">WDJ50_17095</name>
</gene>
<dbReference type="CDD" id="cd00090">
    <property type="entry name" value="HTH_ARSR"/>
    <property type="match status" value="1"/>
</dbReference>
<feature type="domain" description="HTH arsR-type" evidence="4">
    <location>
        <begin position="30"/>
        <end position="124"/>
    </location>
</feature>
<dbReference type="PROSITE" id="PS00846">
    <property type="entry name" value="HTH_ARSR_1"/>
    <property type="match status" value="1"/>
</dbReference>
<dbReference type="EMBL" id="CP149783">
    <property type="protein sequence ID" value="WYF46133.1"/>
    <property type="molecule type" value="Genomic_DNA"/>
</dbReference>
<evidence type="ECO:0000256" key="2">
    <source>
        <dbReference type="ARBA" id="ARBA00023125"/>
    </source>
</evidence>
<dbReference type="GO" id="GO:0003700">
    <property type="term" value="F:DNA-binding transcription factor activity"/>
    <property type="evidence" value="ECO:0007669"/>
    <property type="project" value="InterPro"/>
</dbReference>
<organism evidence="5">
    <name type="scientific">Deinococcus sp. VB142</name>
    <dbReference type="NCBI Taxonomy" id="3112952"/>
    <lineage>
        <taxon>Bacteria</taxon>
        <taxon>Thermotogati</taxon>
        <taxon>Deinococcota</taxon>
        <taxon>Deinococci</taxon>
        <taxon>Deinococcales</taxon>
        <taxon>Deinococcaceae</taxon>
        <taxon>Deinococcus</taxon>
    </lineage>
</organism>
<dbReference type="PANTHER" id="PTHR43132">
    <property type="entry name" value="ARSENICAL RESISTANCE OPERON REPRESSOR ARSR-RELATED"/>
    <property type="match status" value="1"/>
</dbReference>
<keyword evidence="3" id="KW-0804">Transcription</keyword>
<accession>A0AAU6Q7J8</accession>
<keyword evidence="2" id="KW-0238">DNA-binding</keyword>
<dbReference type="InterPro" id="IPR011991">
    <property type="entry name" value="ArsR-like_HTH"/>
</dbReference>
<dbReference type="Pfam" id="PF01022">
    <property type="entry name" value="HTH_5"/>
    <property type="match status" value="1"/>
</dbReference>
<dbReference type="GO" id="GO:0003677">
    <property type="term" value="F:DNA binding"/>
    <property type="evidence" value="ECO:0007669"/>
    <property type="project" value="UniProtKB-KW"/>
</dbReference>
<dbReference type="SMART" id="SM00418">
    <property type="entry name" value="HTH_ARSR"/>
    <property type="match status" value="1"/>
</dbReference>
<name>A0AAU6Q7J8_9DEIO</name>
<dbReference type="Gene3D" id="1.10.10.10">
    <property type="entry name" value="Winged helix-like DNA-binding domain superfamily/Winged helix DNA-binding domain"/>
    <property type="match status" value="1"/>
</dbReference>
<dbReference type="InterPro" id="IPR001845">
    <property type="entry name" value="HTH_ArsR_DNA-bd_dom"/>
</dbReference>
<dbReference type="PROSITE" id="PS50987">
    <property type="entry name" value="HTH_ARSR_2"/>
    <property type="match status" value="1"/>
</dbReference>
<evidence type="ECO:0000259" key="4">
    <source>
        <dbReference type="PROSITE" id="PS50987"/>
    </source>
</evidence>
<reference evidence="5" key="1">
    <citation type="submission" date="2024-03" db="EMBL/GenBank/DDBJ databases">
        <title>Deinococcus weizhi sp. nov., isolated from human skin.</title>
        <authorList>
            <person name="Wei Z."/>
            <person name="Tian F."/>
            <person name="Yang C."/>
            <person name="Xin L.T."/>
            <person name="Wen Z.J."/>
            <person name="Lan K.C."/>
            <person name="Yu L."/>
            <person name="Zhe W."/>
            <person name="Dan F.D."/>
            <person name="Jun W."/>
            <person name="Rui Z."/>
            <person name="Yong X.J."/>
            <person name="Ting Y."/>
            <person name="Wei X."/>
            <person name="Xu Z.G."/>
            <person name="Xin Z."/>
            <person name="Dong F.G."/>
            <person name="Ni X.M."/>
            <person name="Zheng M.G."/>
            <person name="Chun Y."/>
            <person name="Qian W.X."/>
        </authorList>
    </citation>
    <scope>NUCLEOTIDE SEQUENCE</scope>
    <source>
        <strain evidence="5">VB142</strain>
    </source>
</reference>
<dbReference type="RefSeq" id="WP_339097561.1">
    <property type="nucleotide sequence ID" value="NZ_CP149783.1"/>
</dbReference>
<sequence length="126" mass="13808">MSELGEDCAVACEVTLLHPKSVAAARADLPDPDCVERATALLKAVADPTRFRLLSALRGRELCVCDLAAVLGLSESATSHQLRVLREHRLVAVRREGRVAHYRLLDGHVTHLLENALEHAREEVEG</sequence>
<evidence type="ECO:0000256" key="3">
    <source>
        <dbReference type="ARBA" id="ARBA00023163"/>
    </source>
</evidence>
<dbReference type="SUPFAM" id="SSF46785">
    <property type="entry name" value="Winged helix' DNA-binding domain"/>
    <property type="match status" value="1"/>
</dbReference>
<protein>
    <submittedName>
        <fullName evidence="5">Metalloregulator ArsR/SmtB family transcription factor</fullName>
    </submittedName>
</protein>
<dbReference type="InterPro" id="IPR036388">
    <property type="entry name" value="WH-like_DNA-bd_sf"/>
</dbReference>
<dbReference type="InterPro" id="IPR018334">
    <property type="entry name" value="ArsR_HTH"/>
</dbReference>
<dbReference type="PANTHER" id="PTHR43132:SF6">
    <property type="entry name" value="HTH-TYPE TRANSCRIPTIONAL REPRESSOR CZRA"/>
    <property type="match status" value="1"/>
</dbReference>
<dbReference type="AlphaFoldDB" id="A0AAU6Q7J8"/>
<dbReference type="InterPro" id="IPR036390">
    <property type="entry name" value="WH_DNA-bd_sf"/>
</dbReference>
<dbReference type="PRINTS" id="PR00778">
    <property type="entry name" value="HTHARSR"/>
</dbReference>
<dbReference type="InterPro" id="IPR051011">
    <property type="entry name" value="Metal_resp_trans_reg"/>
</dbReference>
<evidence type="ECO:0000256" key="1">
    <source>
        <dbReference type="ARBA" id="ARBA00023015"/>
    </source>
</evidence>
<keyword evidence="1" id="KW-0805">Transcription regulation</keyword>
<evidence type="ECO:0000313" key="5">
    <source>
        <dbReference type="EMBL" id="WYF46133.1"/>
    </source>
</evidence>
<dbReference type="NCBIfam" id="NF033788">
    <property type="entry name" value="HTH_metalloreg"/>
    <property type="match status" value="1"/>
</dbReference>
<proteinExistence type="predicted"/>